<dbReference type="Pfam" id="PF03069">
    <property type="entry name" value="FmdA_AmdA"/>
    <property type="match status" value="2"/>
</dbReference>
<dbReference type="AlphaFoldDB" id="A0A2J6WU25"/>
<evidence type="ECO:0000313" key="2">
    <source>
        <dbReference type="Proteomes" id="UP000243376"/>
    </source>
</evidence>
<dbReference type="InterPro" id="IPR004304">
    <property type="entry name" value="FmdA_AmdA"/>
</dbReference>
<reference evidence="1 2" key="1">
    <citation type="submission" date="2018-01" db="EMBL/GenBank/DDBJ databases">
        <title>Metagenomic assembled genomes from two thermal pools in the Uzon Caldera, Kamchatka, Russia.</title>
        <authorList>
            <person name="Wilkins L."/>
            <person name="Ettinger C."/>
        </authorList>
    </citation>
    <scope>NUCLEOTIDE SEQUENCE [LARGE SCALE GENOMIC DNA]</scope>
    <source>
        <strain evidence="1">ZAV-02</strain>
    </source>
</reference>
<name>A0A2J6WU25_9CHLR</name>
<dbReference type="PANTHER" id="PTHR31891">
    <property type="entry name" value="FORMAMIDASE C869.04-RELATED"/>
    <property type="match status" value="1"/>
</dbReference>
<dbReference type="SUPFAM" id="SSF141130">
    <property type="entry name" value="Acetamidase/Formamidase-like"/>
    <property type="match status" value="1"/>
</dbReference>
<dbReference type="Proteomes" id="UP000243376">
    <property type="component" value="Unassembled WGS sequence"/>
</dbReference>
<dbReference type="OMA" id="GGNMDCR"/>
<protein>
    <submittedName>
        <fullName evidence="1">Acetamidase</fullName>
    </submittedName>
</protein>
<dbReference type="Gene3D" id="3.10.28.20">
    <property type="entry name" value="Acetamidase/Formamidase-like domains"/>
    <property type="match status" value="1"/>
</dbReference>
<accession>A0A2J6WU25</accession>
<dbReference type="GO" id="GO:0016811">
    <property type="term" value="F:hydrolase activity, acting on carbon-nitrogen (but not peptide) bonds, in linear amides"/>
    <property type="evidence" value="ECO:0007669"/>
    <property type="project" value="InterPro"/>
</dbReference>
<dbReference type="Gene3D" id="2.60.120.580">
    <property type="entry name" value="Acetamidase/Formamidase-like domains"/>
    <property type="match status" value="2"/>
</dbReference>
<organism evidence="1 2">
    <name type="scientific">Chloroflexus aggregans</name>
    <dbReference type="NCBI Taxonomy" id="152260"/>
    <lineage>
        <taxon>Bacteria</taxon>
        <taxon>Bacillati</taxon>
        <taxon>Chloroflexota</taxon>
        <taxon>Chloroflexia</taxon>
        <taxon>Chloroflexales</taxon>
        <taxon>Chloroflexineae</taxon>
        <taxon>Chloroflexaceae</taxon>
        <taxon>Chloroflexus</taxon>
    </lineage>
</organism>
<dbReference type="EMBL" id="PNIQ01001020">
    <property type="protein sequence ID" value="PMP74263.1"/>
    <property type="molecule type" value="Genomic_DNA"/>
</dbReference>
<evidence type="ECO:0000313" key="1">
    <source>
        <dbReference type="EMBL" id="PMP74263.1"/>
    </source>
</evidence>
<sequence length="313" mass="34427">MAEYVLERGKVHHKWDNSLPPAIEIESGDVVHCETAEVTNNQVTPGCDASVLMNLDFSQLYPLAGPIFVKDAQPGDILAVEILRLQPLDWGWTGIIPGLGLLAQDFTEPYIRHFDLSNGQTAPLRDDIHIPLQPFCGTMGVALDEPGAFDVLPTGKGGGNIDTRHLNVGATLYLPVFVPGALFSAGDCHAAQGDGEVCVTGIECPMQFSLRFHVIKGRSLKPWRYHFHTPPGPIQPAYDARGYYVTTAIGPDLMENARNAVRDMIEWLTDNYQLSREDAYVLCSLAGDLRISQIVDAPNWCVSFYMALSVFRS</sequence>
<comment type="caution">
    <text evidence="1">The sequence shown here is derived from an EMBL/GenBank/DDBJ whole genome shotgun (WGS) entry which is preliminary data.</text>
</comment>
<proteinExistence type="predicted"/>
<dbReference type="PANTHER" id="PTHR31891:SF1">
    <property type="entry name" value="FORMAMIDASE C869.04-RELATED"/>
    <property type="match status" value="1"/>
</dbReference>
<gene>
    <name evidence="1" type="ORF">C0184_15260</name>
</gene>